<dbReference type="FunFam" id="3.50.30.30:FF:000045">
    <property type="entry name" value="Predicted protein"/>
    <property type="match status" value="1"/>
</dbReference>
<evidence type="ECO:0000256" key="1">
    <source>
        <dbReference type="ARBA" id="ARBA00005634"/>
    </source>
</evidence>
<feature type="domain" description="Transferrin receptor-like dimerisation" evidence="4">
    <location>
        <begin position="639"/>
        <end position="759"/>
    </location>
</feature>
<accession>A0A2R5LDZ1</accession>
<dbReference type="InterPro" id="IPR007484">
    <property type="entry name" value="Peptidase_M28"/>
</dbReference>
<sequence>MTAKKVLLTLFVLAIGVGAGVLIGHYVIPKALSRLHIPEVLKHVPGGAKGNVSTKTEDAAFKAGALEDVQFDPAKSNVLKRIIRMVDGAKIKEHVSFLASEPHMAGTNREEVVLANYVKDKFTEYGLDEVKVVSYDVLLSYPNASDPNTVSVVNASNGDVLWTAATQEEAIPNIPTNIGPAFLAYSPPGDVVGSVVYVNHGTNEDFDDIEALNSSAAGAICLMRYGQGFRGQKVRNCAARGGVAALLFLDPENVSPNPDAPPYPNSTFVSGSAMQRGSLIVVGDPLTPGYPATETATRINPSFAPLPTIPSHVIGYDDAKNLLEMLGGPEAPANFHGGLNVTYRIGPFSEENEEKVVQLRVNNFFTIGAVKNVIGVLKGSVEPDRYVLTGNHRDALGYGAVSPSSGTGALLELARVLGTLKGKGIRPRRTVLFCNWGASEYGHIGSTEWVEEHLLELQDRAVAYIDMAHCASGPVFVPSASPALAGIVGKAARLVPDSDSPKESLFNTWKRSSNAATKTDADPQPGDTGGASDNSAFNFFAGIPSVGFAFLPNEETGFKRFPAYHTAYDTLHMYQTYVDPVGNFGKTCARLNGALVHLLSEAVILPMDMERFVGKLQEYLDGLDAVGVSAQLEANGVFLADLRFEIENLRNVSKTWSTYVKSLKNVKSATIRRLNDQMMRAEKEFLKPSGLPGRPLVRHLAFAPPEVDQDRGVGFPVFTDLLYYINKLPPEAQGDGWRNLRFYVSDLIRAVQGATKTLEVL</sequence>
<protein>
    <submittedName>
        <fullName evidence="6">Putative n-acetylated-alpha-linked acidic dipeptidase-like protein</fullName>
    </submittedName>
</protein>
<evidence type="ECO:0000256" key="2">
    <source>
        <dbReference type="SAM" id="MobiDB-lite"/>
    </source>
</evidence>
<dbReference type="Gene3D" id="3.40.630.10">
    <property type="entry name" value="Zn peptidases"/>
    <property type="match status" value="1"/>
</dbReference>
<dbReference type="InterPro" id="IPR046450">
    <property type="entry name" value="PA_dom_sf"/>
</dbReference>
<evidence type="ECO:0000313" key="6">
    <source>
        <dbReference type="EMBL" id="MBY07557.1"/>
    </source>
</evidence>
<feature type="compositionally biased region" description="Polar residues" evidence="2">
    <location>
        <begin position="505"/>
        <end position="517"/>
    </location>
</feature>
<dbReference type="Pfam" id="PF04389">
    <property type="entry name" value="Peptidase_M28"/>
    <property type="match status" value="1"/>
</dbReference>
<dbReference type="InterPro" id="IPR003137">
    <property type="entry name" value="PA_domain"/>
</dbReference>
<evidence type="ECO:0000259" key="4">
    <source>
        <dbReference type="Pfam" id="PF04253"/>
    </source>
</evidence>
<dbReference type="AlphaFoldDB" id="A0A2R5LDZ1"/>
<dbReference type="FunFam" id="3.40.630.10:FF:000101">
    <property type="entry name" value="N-acetylated alpha-linked acidic dipeptidase like 1"/>
    <property type="match status" value="1"/>
</dbReference>
<dbReference type="Gene3D" id="3.50.30.30">
    <property type="match status" value="1"/>
</dbReference>
<dbReference type="Pfam" id="PF04253">
    <property type="entry name" value="TFR_dimer"/>
    <property type="match status" value="1"/>
</dbReference>
<dbReference type="Gene3D" id="1.20.930.40">
    <property type="entry name" value="Transferrin receptor-like, dimerisation domain"/>
    <property type="match status" value="1"/>
</dbReference>
<dbReference type="InterPro" id="IPR036757">
    <property type="entry name" value="TFR-like_dimer_dom_sf"/>
</dbReference>
<dbReference type="PANTHER" id="PTHR10404">
    <property type="entry name" value="N-ACETYLATED-ALPHA-LINKED ACIDIC DIPEPTIDASE"/>
    <property type="match status" value="1"/>
</dbReference>
<dbReference type="InterPro" id="IPR007365">
    <property type="entry name" value="TFR-like_dimer_dom"/>
</dbReference>
<evidence type="ECO:0000259" key="3">
    <source>
        <dbReference type="Pfam" id="PF02225"/>
    </source>
</evidence>
<feature type="region of interest" description="Disordered" evidence="2">
    <location>
        <begin position="497"/>
        <end position="529"/>
    </location>
</feature>
<proteinExistence type="inferred from homology"/>
<organism evidence="6">
    <name type="scientific">Ornithodoros turicata</name>
    <dbReference type="NCBI Taxonomy" id="34597"/>
    <lineage>
        <taxon>Eukaryota</taxon>
        <taxon>Metazoa</taxon>
        <taxon>Ecdysozoa</taxon>
        <taxon>Arthropoda</taxon>
        <taxon>Chelicerata</taxon>
        <taxon>Arachnida</taxon>
        <taxon>Acari</taxon>
        <taxon>Parasitiformes</taxon>
        <taxon>Ixodida</taxon>
        <taxon>Ixodoidea</taxon>
        <taxon>Argasidae</taxon>
        <taxon>Ornithodorinae</taxon>
        <taxon>Ornithodoros</taxon>
    </lineage>
</organism>
<dbReference type="InterPro" id="IPR039373">
    <property type="entry name" value="Peptidase_M28B"/>
</dbReference>
<dbReference type="Pfam" id="PF02225">
    <property type="entry name" value="PA"/>
    <property type="match status" value="1"/>
</dbReference>
<reference evidence="6" key="1">
    <citation type="submission" date="2018-03" db="EMBL/GenBank/DDBJ databases">
        <title>The relapsing fever spirochete Borrelia turicatae persists in the highly oxidative environment of its soft-bodied tick vector.</title>
        <authorList>
            <person name="Bourret T.J."/>
            <person name="Boyle W.K."/>
            <person name="Valenzuela J.G."/>
            <person name="Oliveira F."/>
            <person name="Lopez J.E."/>
        </authorList>
    </citation>
    <scope>NUCLEOTIDE SEQUENCE</scope>
    <source>
        <strain evidence="6">Kansas strain/isolate</strain>
        <tissue evidence="6">Salivary glands</tissue>
    </source>
</reference>
<comment type="similarity">
    <text evidence="1">Belongs to the peptidase M28 family. M28B subfamily.</text>
</comment>
<name>A0A2R5LDZ1_9ACAR</name>
<dbReference type="SUPFAM" id="SSF52025">
    <property type="entry name" value="PA domain"/>
    <property type="match status" value="1"/>
</dbReference>
<dbReference type="PANTHER" id="PTHR10404:SF46">
    <property type="entry name" value="VACUOLAR PROTEIN SORTING-ASSOCIATED PROTEIN 70"/>
    <property type="match status" value="1"/>
</dbReference>
<dbReference type="SUPFAM" id="SSF47672">
    <property type="entry name" value="Transferrin receptor-like dimerisation domain"/>
    <property type="match status" value="1"/>
</dbReference>
<dbReference type="GO" id="GO:0004180">
    <property type="term" value="F:carboxypeptidase activity"/>
    <property type="evidence" value="ECO:0007669"/>
    <property type="project" value="TreeGrafter"/>
</dbReference>
<evidence type="ECO:0000259" key="5">
    <source>
        <dbReference type="Pfam" id="PF04389"/>
    </source>
</evidence>
<feature type="domain" description="Peptidase M28" evidence="5">
    <location>
        <begin position="372"/>
        <end position="572"/>
    </location>
</feature>
<dbReference type="EMBL" id="GGLE01003431">
    <property type="protein sequence ID" value="MBY07557.1"/>
    <property type="molecule type" value="Transcribed_RNA"/>
</dbReference>
<feature type="domain" description="PA" evidence="3">
    <location>
        <begin position="192"/>
        <end position="272"/>
    </location>
</feature>
<dbReference type="SUPFAM" id="SSF53187">
    <property type="entry name" value="Zn-dependent exopeptidases"/>
    <property type="match status" value="1"/>
</dbReference>